<reference evidence="14 15" key="1">
    <citation type="journal article" date="2012" name="J. Bacteriol.">
        <title>Draft Genome Sequence Determination for Cystic Fibrosis and Chronic Granulomatous Disease Burkholderia multivorans Isolates.</title>
        <authorList>
            <person name="Varga J.J."/>
            <person name="Losada L."/>
            <person name="Zelazny A.M."/>
            <person name="Brinkac L."/>
            <person name="Harkins D."/>
            <person name="Radune D."/>
            <person name="Hostetler J."/>
            <person name="Sampaio E.P."/>
            <person name="Ronning C.M."/>
            <person name="Nierman W.C."/>
            <person name="Greenberg D.E."/>
            <person name="Holland S.M."/>
            <person name="Goldberg J.B."/>
        </authorList>
    </citation>
    <scope>NUCLEOTIDE SEQUENCE [LARGE SCALE GENOMIC DNA]</scope>
    <source>
        <strain evidence="14 15">CGD2</strain>
    </source>
</reference>
<evidence type="ECO:0000256" key="10">
    <source>
        <dbReference type="ARBA" id="ARBA00048793"/>
    </source>
</evidence>
<evidence type="ECO:0000259" key="13">
    <source>
        <dbReference type="Pfam" id="PF08546"/>
    </source>
</evidence>
<proteinExistence type="inferred from homology"/>
<evidence type="ECO:0000256" key="8">
    <source>
        <dbReference type="ARBA" id="ARBA00023002"/>
    </source>
</evidence>
<evidence type="ECO:0000256" key="9">
    <source>
        <dbReference type="ARBA" id="ARBA00032024"/>
    </source>
</evidence>
<evidence type="ECO:0000256" key="2">
    <source>
        <dbReference type="ARBA" id="ARBA00004994"/>
    </source>
</evidence>
<comment type="caution">
    <text evidence="14">The sequence shown here is derived from an EMBL/GenBank/DDBJ whole genome shotgun (WGS) entry which is preliminary data.</text>
</comment>
<comment type="catalytic activity">
    <reaction evidence="10 11">
        <text>(R)-pantoate + NADP(+) = 2-dehydropantoate + NADPH + H(+)</text>
        <dbReference type="Rhea" id="RHEA:16233"/>
        <dbReference type="ChEBI" id="CHEBI:11561"/>
        <dbReference type="ChEBI" id="CHEBI:15378"/>
        <dbReference type="ChEBI" id="CHEBI:15980"/>
        <dbReference type="ChEBI" id="CHEBI:57783"/>
        <dbReference type="ChEBI" id="CHEBI:58349"/>
        <dbReference type="EC" id="1.1.1.169"/>
    </reaction>
</comment>
<evidence type="ECO:0000256" key="7">
    <source>
        <dbReference type="ARBA" id="ARBA00022857"/>
    </source>
</evidence>
<evidence type="ECO:0000313" key="14">
    <source>
        <dbReference type="EMBL" id="EEE07561.1"/>
    </source>
</evidence>
<dbReference type="Gene3D" id="3.40.50.720">
    <property type="entry name" value="NAD(P)-binding Rossmann-like Domain"/>
    <property type="match status" value="1"/>
</dbReference>
<evidence type="ECO:0000256" key="6">
    <source>
        <dbReference type="ARBA" id="ARBA00022655"/>
    </source>
</evidence>
<dbReference type="GO" id="GO:0015940">
    <property type="term" value="P:pantothenate biosynthetic process"/>
    <property type="evidence" value="ECO:0007669"/>
    <property type="project" value="UniProtKB-UniPathway"/>
</dbReference>
<evidence type="ECO:0000256" key="1">
    <source>
        <dbReference type="ARBA" id="ARBA00002919"/>
    </source>
</evidence>
<evidence type="ECO:0000256" key="11">
    <source>
        <dbReference type="RuleBase" id="RU362068"/>
    </source>
</evidence>
<keyword evidence="8 11" id="KW-0560">Oxidoreductase</keyword>
<dbReference type="InterPro" id="IPR051402">
    <property type="entry name" value="KPR-Related"/>
</dbReference>
<protein>
    <recommendedName>
        <fullName evidence="5 11">2-dehydropantoate 2-reductase</fullName>
        <ecNumber evidence="4 11">1.1.1.169</ecNumber>
    </recommendedName>
    <alternativeName>
        <fullName evidence="9 11">Ketopantoate reductase</fullName>
    </alternativeName>
</protein>
<dbReference type="InterPro" id="IPR013332">
    <property type="entry name" value="KPR_N"/>
</dbReference>
<dbReference type="PANTHER" id="PTHR21708">
    <property type="entry name" value="PROBABLE 2-DEHYDROPANTOATE 2-REDUCTASE"/>
    <property type="match status" value="1"/>
</dbReference>
<keyword evidence="7 11" id="KW-0521">NADP</keyword>
<dbReference type="InterPro" id="IPR013752">
    <property type="entry name" value="KPA_reductase"/>
</dbReference>
<dbReference type="Pfam" id="PF02558">
    <property type="entry name" value="ApbA"/>
    <property type="match status" value="1"/>
</dbReference>
<comment type="similarity">
    <text evidence="3 11">Belongs to the ketopantoate reductase family.</text>
</comment>
<evidence type="ECO:0000256" key="4">
    <source>
        <dbReference type="ARBA" id="ARBA00013014"/>
    </source>
</evidence>
<dbReference type="Proteomes" id="UP000004535">
    <property type="component" value="Unassembled WGS sequence"/>
</dbReference>
<comment type="function">
    <text evidence="1 11">Catalyzes the NADPH-dependent reduction of ketopantoate into pantoic acid.</text>
</comment>
<accession>B9BPP3</accession>
<dbReference type="UniPathway" id="UPA00028">
    <property type="reaction ID" value="UER00004"/>
</dbReference>
<sequence>MAPLNSLHCRHVSRAVSWSPFKETLMKIAFLGAGALGCAIGATLTEAGHETWLVNRFAAHVAAMSRDGLQIDDERGTRRVKVRATMDPAEVGTVDLVIVLVKSFHTDAAMRGALALVGPETVVLSLQNGLGHEDVLAEIVGRERVLAGKTYVGGVLHAPGQIQSGVAGKLTIVGELDGRITARVQAVADAFNGAGLTTRVSDNILGTMWDKLLINVATGAITGITRLTYGQLYDEPVLKATALAAIEEAMAAAKAAGVRLSIAAAEDAWNMAAEGLPAAFKTSMLQSLEKASITEIDFINGAVVRWGERLGVPTPVNATLVACIKGIERAMIDCQKEEVSA</sequence>
<dbReference type="SUPFAM" id="SSF48179">
    <property type="entry name" value="6-phosphogluconate dehydrogenase C-terminal domain-like"/>
    <property type="match status" value="1"/>
</dbReference>
<keyword evidence="6 11" id="KW-0566">Pantothenate biosynthesis</keyword>
<dbReference type="InterPro" id="IPR008927">
    <property type="entry name" value="6-PGluconate_DH-like_C_sf"/>
</dbReference>
<dbReference type="EC" id="1.1.1.169" evidence="4 11"/>
<dbReference type="NCBIfam" id="TIGR00745">
    <property type="entry name" value="apbA_panE"/>
    <property type="match status" value="1"/>
</dbReference>
<comment type="pathway">
    <text evidence="2 11">Cofactor biosynthesis; (R)-pantothenate biosynthesis; (R)-pantoate from 3-methyl-2-oxobutanoate: step 2/2.</text>
</comment>
<gene>
    <name evidence="14" type="primary">panE</name>
    <name evidence="14" type="ORF">BURMUCGD2_6664</name>
</gene>
<dbReference type="InterPro" id="IPR013328">
    <property type="entry name" value="6PGD_dom2"/>
</dbReference>
<dbReference type="AlphaFoldDB" id="B9BPP3"/>
<dbReference type="EMBL" id="ACFC01000004">
    <property type="protein sequence ID" value="EEE07561.1"/>
    <property type="molecule type" value="Genomic_DNA"/>
</dbReference>
<dbReference type="Gene3D" id="1.10.1040.10">
    <property type="entry name" value="N-(1-d-carboxylethyl)-l-norvaline Dehydrogenase, domain 2"/>
    <property type="match status" value="1"/>
</dbReference>
<dbReference type="PANTHER" id="PTHR21708:SF26">
    <property type="entry name" value="2-DEHYDROPANTOATE 2-REDUCTASE"/>
    <property type="match status" value="1"/>
</dbReference>
<dbReference type="GO" id="GO:0005737">
    <property type="term" value="C:cytoplasm"/>
    <property type="evidence" value="ECO:0007669"/>
    <property type="project" value="TreeGrafter"/>
</dbReference>
<dbReference type="InterPro" id="IPR036291">
    <property type="entry name" value="NAD(P)-bd_dom_sf"/>
</dbReference>
<dbReference type="SUPFAM" id="SSF51735">
    <property type="entry name" value="NAD(P)-binding Rossmann-fold domains"/>
    <property type="match status" value="1"/>
</dbReference>
<dbReference type="FunFam" id="3.40.50.720:FF:000307">
    <property type="entry name" value="2-dehydropantoate 2-reductase"/>
    <property type="match status" value="1"/>
</dbReference>
<evidence type="ECO:0000313" key="15">
    <source>
        <dbReference type="Proteomes" id="UP000004535"/>
    </source>
</evidence>
<feature type="domain" description="Ketopantoate reductase N-terminal" evidence="12">
    <location>
        <begin position="28"/>
        <end position="172"/>
    </location>
</feature>
<dbReference type="GO" id="GO:0008677">
    <property type="term" value="F:2-dehydropantoate 2-reductase activity"/>
    <property type="evidence" value="ECO:0007669"/>
    <property type="project" value="UniProtKB-EC"/>
</dbReference>
<name>B9BPP3_9BURK</name>
<evidence type="ECO:0000256" key="3">
    <source>
        <dbReference type="ARBA" id="ARBA00007870"/>
    </source>
</evidence>
<evidence type="ECO:0000259" key="12">
    <source>
        <dbReference type="Pfam" id="PF02558"/>
    </source>
</evidence>
<feature type="domain" description="Ketopantoate reductase C-terminal" evidence="13">
    <location>
        <begin position="203"/>
        <end position="328"/>
    </location>
</feature>
<organism evidence="14 15">
    <name type="scientific">Burkholderia multivorans CGD2</name>
    <dbReference type="NCBI Taxonomy" id="513052"/>
    <lineage>
        <taxon>Bacteria</taxon>
        <taxon>Pseudomonadati</taxon>
        <taxon>Pseudomonadota</taxon>
        <taxon>Betaproteobacteria</taxon>
        <taxon>Burkholderiales</taxon>
        <taxon>Burkholderiaceae</taxon>
        <taxon>Burkholderia</taxon>
        <taxon>Burkholderia cepacia complex</taxon>
    </lineage>
</organism>
<evidence type="ECO:0000256" key="5">
    <source>
        <dbReference type="ARBA" id="ARBA00019465"/>
    </source>
</evidence>
<dbReference type="InterPro" id="IPR003710">
    <property type="entry name" value="ApbA"/>
</dbReference>
<dbReference type="Pfam" id="PF08546">
    <property type="entry name" value="ApbA_C"/>
    <property type="match status" value="1"/>
</dbReference>